<reference evidence="1" key="1">
    <citation type="journal article" date="2022" name="bioRxiv">
        <title>Deciphering the potential niche of two novel black yeast fungi from a biological soil crust based on their genomes, phenotypes, and melanin regulation.</title>
        <authorList>
            <consortium name="DOE Joint Genome Institute"/>
            <person name="Carr E.C."/>
            <person name="Barton Q."/>
            <person name="Grambo S."/>
            <person name="Sullivan M."/>
            <person name="Renfro C.M."/>
            <person name="Kuo A."/>
            <person name="Pangilinan J."/>
            <person name="Lipzen A."/>
            <person name="Keymanesh K."/>
            <person name="Savage E."/>
            <person name="Barry K."/>
            <person name="Grigoriev I.V."/>
            <person name="Riekhof W.R."/>
            <person name="Harris S.S."/>
        </authorList>
    </citation>
    <scope>NUCLEOTIDE SEQUENCE</scope>
    <source>
        <strain evidence="1">JF 03-4F</strain>
    </source>
</reference>
<dbReference type="Pfam" id="PF07350">
    <property type="entry name" value="Gig2-like"/>
    <property type="match status" value="1"/>
</dbReference>
<organism evidence="1 2">
    <name type="scientific">Exophiala viscosa</name>
    <dbReference type="NCBI Taxonomy" id="2486360"/>
    <lineage>
        <taxon>Eukaryota</taxon>
        <taxon>Fungi</taxon>
        <taxon>Dikarya</taxon>
        <taxon>Ascomycota</taxon>
        <taxon>Pezizomycotina</taxon>
        <taxon>Eurotiomycetes</taxon>
        <taxon>Chaetothyriomycetidae</taxon>
        <taxon>Chaetothyriales</taxon>
        <taxon>Herpotrichiellaceae</taxon>
        <taxon>Exophiala</taxon>
    </lineage>
</organism>
<dbReference type="InterPro" id="IPR027443">
    <property type="entry name" value="IPNS-like_sf"/>
</dbReference>
<dbReference type="EMBL" id="MU404351">
    <property type="protein sequence ID" value="KAI1617373.1"/>
    <property type="molecule type" value="Genomic_DNA"/>
</dbReference>
<dbReference type="SUPFAM" id="SSF51197">
    <property type="entry name" value="Clavaminate synthase-like"/>
    <property type="match status" value="1"/>
</dbReference>
<evidence type="ECO:0000313" key="2">
    <source>
        <dbReference type="Proteomes" id="UP001203852"/>
    </source>
</evidence>
<comment type="caution">
    <text evidence="1">The sequence shown here is derived from an EMBL/GenBank/DDBJ whole genome shotgun (WGS) entry which is preliminary data.</text>
</comment>
<dbReference type="PANTHER" id="PTHR30613:SF1">
    <property type="entry name" value="DUF1479 DOMAIN PROTEIN (AFU_ORTHOLOGUE AFUA_5G09280)"/>
    <property type="match status" value="1"/>
</dbReference>
<keyword evidence="2" id="KW-1185">Reference proteome</keyword>
<sequence length="425" mass="48658">MWPEYTREEAELDPDNVRVKKDIAAHYGEDALRRSWIAVCKQLEVLTRAIKEDGTGLIHEFCYEDFFRMTDVEKEEIKRRGCVVVRGTIPEETARSWFQDIKTYLQENDGVITGWPKEEPYILQLYWSRVQLGCRTHPRTMAVQRAILNLFNDDDDPENTFAAPLAYADAMRMRPPGKRFLGLGPHIDAGSLCRWGDPAYRQIYDKIFAGKPEEFDPFDFTHRKRGDPSYYPGADQSHVVRAFQGWTALSSAAPHEGTLQLFPDLRYGIAYVLLRPFFQPPESSADIMDAEKWTLNLDDPWFPGVWRHTPQVLSADAFPHMRLKECLAYIPKMEPGDTVWWHMDMCHAVEIEHKGTEPACVVYGAATPTTEMNVRYMKGQLQDFLNGVSPEDFRGGCYEKGLKGFPGEAAILNGEEGRRAFGFAL</sequence>
<dbReference type="AlphaFoldDB" id="A0AAN6E5T8"/>
<evidence type="ECO:0008006" key="3">
    <source>
        <dbReference type="Google" id="ProtNLM"/>
    </source>
</evidence>
<proteinExistence type="predicted"/>
<gene>
    <name evidence="1" type="ORF">EDD36DRAFT_378398</name>
</gene>
<evidence type="ECO:0000313" key="1">
    <source>
        <dbReference type="EMBL" id="KAI1617373.1"/>
    </source>
</evidence>
<accession>A0AAN6E5T8</accession>
<dbReference type="InterPro" id="IPR010856">
    <property type="entry name" value="Gig2-like"/>
</dbReference>
<protein>
    <recommendedName>
        <fullName evidence="3">DUF1479-domain-containing protein</fullName>
    </recommendedName>
</protein>
<dbReference type="Proteomes" id="UP001203852">
    <property type="component" value="Unassembled WGS sequence"/>
</dbReference>
<dbReference type="PANTHER" id="PTHR30613">
    <property type="entry name" value="UNCHARACTERIZED PROTEIN YBIU-RELATED"/>
    <property type="match status" value="1"/>
</dbReference>
<name>A0AAN6E5T8_9EURO</name>
<dbReference type="Gene3D" id="2.60.120.330">
    <property type="entry name" value="B-lactam Antibiotic, Isopenicillin N Synthase, Chain"/>
    <property type="match status" value="1"/>
</dbReference>